<keyword evidence="12" id="KW-0325">Glycoprotein</keyword>
<evidence type="ECO:0000256" key="3">
    <source>
        <dbReference type="ARBA" id="ARBA00022692"/>
    </source>
</evidence>
<evidence type="ECO:0000256" key="4">
    <source>
        <dbReference type="ARBA" id="ARBA00022729"/>
    </source>
</evidence>
<feature type="domain" description="TIR" evidence="16">
    <location>
        <begin position="400"/>
        <end position="615"/>
    </location>
</feature>
<proteinExistence type="evidence at transcript level"/>
<feature type="domain" description="Ig-like" evidence="17">
    <location>
        <begin position="236"/>
        <end position="340"/>
    </location>
</feature>
<dbReference type="InterPro" id="IPR007110">
    <property type="entry name" value="Ig-like_dom"/>
</dbReference>
<keyword evidence="11" id="KW-0675">Receptor</keyword>
<evidence type="ECO:0000256" key="7">
    <source>
        <dbReference type="ARBA" id="ARBA00022989"/>
    </source>
</evidence>
<dbReference type="SUPFAM" id="SSF48726">
    <property type="entry name" value="Immunoglobulin"/>
    <property type="match status" value="3"/>
</dbReference>
<dbReference type="GO" id="GO:0004910">
    <property type="term" value="F:interleukin-1, type II, blocking receptor activity"/>
    <property type="evidence" value="ECO:0007669"/>
    <property type="project" value="InterPro"/>
</dbReference>
<dbReference type="PROSITE" id="PS50104">
    <property type="entry name" value="TIR"/>
    <property type="match status" value="1"/>
</dbReference>
<evidence type="ECO:0000313" key="18">
    <source>
        <dbReference type="EMBL" id="AEJ36291.1"/>
    </source>
</evidence>
<dbReference type="GO" id="GO:0016020">
    <property type="term" value="C:membrane"/>
    <property type="evidence" value="ECO:0007669"/>
    <property type="project" value="UniProtKB-SubCell"/>
</dbReference>
<keyword evidence="4 15" id="KW-0732">Signal</keyword>
<evidence type="ECO:0000259" key="16">
    <source>
        <dbReference type="PROSITE" id="PS50104"/>
    </source>
</evidence>
<feature type="chain" id="PRO_5003931913" evidence="15">
    <location>
        <begin position="22"/>
        <end position="633"/>
    </location>
</feature>
<dbReference type="InterPro" id="IPR000157">
    <property type="entry name" value="TIR_dom"/>
</dbReference>
<evidence type="ECO:0000256" key="8">
    <source>
        <dbReference type="ARBA" id="ARBA00023027"/>
    </source>
</evidence>
<dbReference type="InterPro" id="IPR003599">
    <property type="entry name" value="Ig_sub"/>
</dbReference>
<sequence>MDFYYKLGFLLFLLKLPQFSAVFIKDNCTDYELQFGKVFSVPGDVAMLNSSLLTSSVFNFSAVPYNITWYQSATGKEMTNQTSRILVRGETLWFLNVTKEDAGKYVATVRTPTWCYRQSTKLVVDQPSAGCGRPRTVGKDLTNGVPDRLSCPLNDYITKLNSYNVTSSITWYKDCEAIEHRNGRYTYMKTKLKIAKVTSEDHGLYTCTLTFTLNGVTGSVSETIDAEVTVEYSLTPQVHEPANEIIKAELGSSLTKLCRVFVPCVGWPIVDVVWIVNNDFVSSTQASDRIYTAEQNFSRQEKPFRGMWLERPLMFSELRKEDFNVNYTCRAYSARGRPLAYFTLLPLDPDVILPIGMVSSGVVVLFIISVTIYYIFKVEIVLWFRSAFPVLYRDKDSDGKLYDAYVAYPSPCSSGYNTDVENFAIHTLPQVLEKACGYKLFIAGRDCLPGQAVVDSVEESLQASRRFILLYNASTFCTKRHTCSNNNNIIVSKDGIISDGGTGLTDEDADMYAEQRQQFEIVAGMHKVLLEGSLKAILVELEEISPAQLALFPESLRHLRKRQGAVCLWKNQRQTQQWRTCLSETESEKTGENHTHLSPDLSASSRFWKEIRYHMPVRGKKAICPEETALLTL</sequence>
<keyword evidence="6" id="KW-0378">Hydrolase</keyword>
<accession>K9K3I3</accession>
<dbReference type="PROSITE" id="PS50835">
    <property type="entry name" value="IG_LIKE"/>
    <property type="match status" value="2"/>
</dbReference>
<keyword evidence="5" id="KW-0677">Repeat</keyword>
<keyword evidence="10" id="KW-1015">Disulfide bond</keyword>
<feature type="transmembrane region" description="Helical" evidence="14">
    <location>
        <begin position="351"/>
        <end position="376"/>
    </location>
</feature>
<dbReference type="Pfam" id="PF01582">
    <property type="entry name" value="TIR"/>
    <property type="match status" value="2"/>
</dbReference>
<dbReference type="InterPro" id="IPR015621">
    <property type="entry name" value="IL-1_rcpt_fam"/>
</dbReference>
<feature type="domain" description="Ig-like" evidence="17">
    <location>
        <begin position="134"/>
        <end position="229"/>
    </location>
</feature>
<dbReference type="EMBL" id="JF714480">
    <property type="protein sequence ID" value="AEJ36291.1"/>
    <property type="molecule type" value="mRNA"/>
</dbReference>
<dbReference type="FunFam" id="2.60.40.10:FF:000188">
    <property type="entry name" value="Interleukin-1 receptor accessory protein-like 1"/>
    <property type="match status" value="1"/>
</dbReference>
<evidence type="ECO:0000256" key="14">
    <source>
        <dbReference type="SAM" id="Phobius"/>
    </source>
</evidence>
<evidence type="ECO:0000256" key="6">
    <source>
        <dbReference type="ARBA" id="ARBA00022801"/>
    </source>
</evidence>
<dbReference type="InterPro" id="IPR004077">
    <property type="entry name" value="IL-1_rcpt_II-typ"/>
</dbReference>
<dbReference type="Gene3D" id="3.40.50.10140">
    <property type="entry name" value="Toll/interleukin-1 receptor homology (TIR) domain"/>
    <property type="match status" value="1"/>
</dbReference>
<feature type="signal peptide" evidence="15">
    <location>
        <begin position="1"/>
        <end position="21"/>
    </location>
</feature>
<evidence type="ECO:0000259" key="17">
    <source>
        <dbReference type="PROSITE" id="PS50835"/>
    </source>
</evidence>
<organism evidence="18">
    <name type="scientific">Tetraodon nigroviridis</name>
    <name type="common">Spotted green pufferfish</name>
    <name type="synonym">Chelonodon nigroviridis</name>
    <dbReference type="NCBI Taxonomy" id="99883"/>
    <lineage>
        <taxon>Eukaryota</taxon>
        <taxon>Metazoa</taxon>
        <taxon>Chordata</taxon>
        <taxon>Craniata</taxon>
        <taxon>Vertebrata</taxon>
        <taxon>Euteleostomi</taxon>
        <taxon>Actinopterygii</taxon>
        <taxon>Neopterygii</taxon>
        <taxon>Teleostei</taxon>
        <taxon>Neoteleostei</taxon>
        <taxon>Acanthomorphata</taxon>
        <taxon>Eupercaria</taxon>
        <taxon>Tetraodontiformes</taxon>
        <taxon>Tetradontoidea</taxon>
        <taxon>Tetraodontidae</taxon>
        <taxon>Tetraodon</taxon>
    </lineage>
</organism>
<protein>
    <submittedName>
        <fullName evidence="18">IL-1RI protein</fullName>
    </submittedName>
</protein>
<dbReference type="PRINTS" id="PR01536">
    <property type="entry name" value="INTRLKN1R12F"/>
</dbReference>
<evidence type="ECO:0000256" key="9">
    <source>
        <dbReference type="ARBA" id="ARBA00023136"/>
    </source>
</evidence>
<dbReference type="InterPro" id="IPR035897">
    <property type="entry name" value="Toll_tir_struct_dom_sf"/>
</dbReference>
<dbReference type="SMART" id="SM00409">
    <property type="entry name" value="IG"/>
    <property type="match status" value="3"/>
</dbReference>
<dbReference type="Gene3D" id="2.60.40.10">
    <property type="entry name" value="Immunoglobulins"/>
    <property type="match status" value="3"/>
</dbReference>
<evidence type="ECO:0000256" key="10">
    <source>
        <dbReference type="ARBA" id="ARBA00023157"/>
    </source>
</evidence>
<dbReference type="SMART" id="SM00255">
    <property type="entry name" value="TIR"/>
    <property type="match status" value="1"/>
</dbReference>
<dbReference type="GO" id="GO:0016787">
    <property type="term" value="F:hydrolase activity"/>
    <property type="evidence" value="ECO:0007669"/>
    <property type="project" value="UniProtKB-KW"/>
</dbReference>
<evidence type="ECO:0000256" key="1">
    <source>
        <dbReference type="ARBA" id="ARBA00004479"/>
    </source>
</evidence>
<dbReference type="InterPro" id="IPR004074">
    <property type="entry name" value="IL-1_rcpt_I/II-typ"/>
</dbReference>
<comment type="subcellular location">
    <subcellularLocation>
        <location evidence="1">Membrane</location>
        <topology evidence="1">Single-pass type I membrane protein</topology>
    </subcellularLocation>
</comment>
<evidence type="ECO:0000256" key="13">
    <source>
        <dbReference type="ARBA" id="ARBA00023319"/>
    </source>
</evidence>
<comment type="similarity">
    <text evidence="2">Belongs to the interleukin-1 receptor family.</text>
</comment>
<dbReference type="AlphaFoldDB" id="K9K3I3"/>
<evidence type="ECO:0000256" key="5">
    <source>
        <dbReference type="ARBA" id="ARBA00022737"/>
    </source>
</evidence>
<evidence type="ECO:0000256" key="2">
    <source>
        <dbReference type="ARBA" id="ARBA00009752"/>
    </source>
</evidence>
<dbReference type="Pfam" id="PF13895">
    <property type="entry name" value="Ig_2"/>
    <property type="match status" value="1"/>
</dbReference>
<evidence type="ECO:0000256" key="11">
    <source>
        <dbReference type="ARBA" id="ARBA00023170"/>
    </source>
</evidence>
<evidence type="ECO:0000256" key="15">
    <source>
        <dbReference type="SAM" id="SignalP"/>
    </source>
</evidence>
<keyword evidence="7 14" id="KW-1133">Transmembrane helix</keyword>
<keyword evidence="3 14" id="KW-0812">Transmembrane</keyword>
<evidence type="ECO:0000256" key="12">
    <source>
        <dbReference type="ARBA" id="ARBA00023180"/>
    </source>
</evidence>
<keyword evidence="13" id="KW-0393">Immunoglobulin domain</keyword>
<keyword evidence="9 14" id="KW-0472">Membrane</keyword>
<dbReference type="PRINTS" id="PR01539">
    <property type="entry name" value="INTRLEUKN1R2"/>
</dbReference>
<dbReference type="InterPro" id="IPR036179">
    <property type="entry name" value="Ig-like_dom_sf"/>
</dbReference>
<reference evidence="18" key="1">
    <citation type="submission" date="2011-03" db="EMBL/GenBank/DDBJ databases">
        <title>Identification of IL-1RI in Tetraodon.</title>
        <authorList>
            <person name="Gu Y."/>
            <person name="Fang Y."/>
            <person name="Wang H."/>
            <person name="Xiang L."/>
            <person name="Shao J."/>
        </authorList>
    </citation>
    <scope>NUCLEOTIDE SEQUENCE</scope>
</reference>
<dbReference type="InterPro" id="IPR013783">
    <property type="entry name" value="Ig-like_fold"/>
</dbReference>
<dbReference type="SUPFAM" id="SSF52200">
    <property type="entry name" value="Toll/Interleukin receptor TIR domain"/>
    <property type="match status" value="1"/>
</dbReference>
<dbReference type="PANTHER" id="PTHR11890:SF3">
    <property type="entry name" value="INTERLEUKIN-1 RECEPTOR TYPE 2"/>
    <property type="match status" value="1"/>
</dbReference>
<keyword evidence="8" id="KW-0520">NAD</keyword>
<dbReference type="PANTHER" id="PTHR11890">
    <property type="entry name" value="INTERLEUKIN-1 RECEPTOR FAMILY MEMBER"/>
    <property type="match status" value="1"/>
</dbReference>
<name>K9K3I3_TETNG</name>
<dbReference type="PRINTS" id="PR01537">
    <property type="entry name" value="INTRLKN1R1F"/>
</dbReference>